<feature type="region of interest" description="Disordered" evidence="1">
    <location>
        <begin position="38"/>
        <end position="72"/>
    </location>
</feature>
<evidence type="ECO:0000313" key="2">
    <source>
        <dbReference type="EMBL" id="SIQ86689.1"/>
    </source>
</evidence>
<dbReference type="EMBL" id="FTLW01000004">
    <property type="protein sequence ID" value="SIQ86689.1"/>
    <property type="molecule type" value="Genomic_DNA"/>
</dbReference>
<evidence type="ECO:0000313" key="3">
    <source>
        <dbReference type="Proteomes" id="UP000241788"/>
    </source>
</evidence>
<protein>
    <submittedName>
        <fullName evidence="2">Uncharacterized protein</fullName>
    </submittedName>
</protein>
<dbReference type="AlphaFoldDB" id="A0A1N6W956"/>
<feature type="compositionally biased region" description="Basic and acidic residues" evidence="1">
    <location>
        <begin position="39"/>
        <end position="48"/>
    </location>
</feature>
<evidence type="ECO:0000256" key="1">
    <source>
        <dbReference type="SAM" id="MobiDB-lite"/>
    </source>
</evidence>
<proteinExistence type="predicted"/>
<dbReference type="Proteomes" id="UP000241788">
    <property type="component" value="Unassembled WGS sequence"/>
</dbReference>
<sequence>MRRHRPAQVILPMLALPLLLVGLAMLVLPEPSAYAQTASHERRADAAHGKQHKPARKRHNSHFTLIPRSLMP</sequence>
<gene>
    <name evidence="2" type="ORF">SAMN05421546_1998</name>
</gene>
<organism evidence="2 3">
    <name type="scientific">Solilutibacter tolerans</name>
    <dbReference type="NCBI Taxonomy" id="1604334"/>
    <lineage>
        <taxon>Bacteria</taxon>
        <taxon>Pseudomonadati</taxon>
        <taxon>Pseudomonadota</taxon>
        <taxon>Gammaproteobacteria</taxon>
        <taxon>Lysobacterales</taxon>
        <taxon>Lysobacteraceae</taxon>
        <taxon>Solilutibacter</taxon>
    </lineage>
</organism>
<feature type="compositionally biased region" description="Basic residues" evidence="1">
    <location>
        <begin position="49"/>
        <end position="61"/>
    </location>
</feature>
<dbReference type="STRING" id="1604334.SAMN05421546_1998"/>
<dbReference type="RefSeq" id="WP_076587749.1">
    <property type="nucleotide sequence ID" value="NZ_FTLW01000004.1"/>
</dbReference>
<accession>A0A1N6W956</accession>
<reference evidence="3" key="1">
    <citation type="submission" date="2017-01" db="EMBL/GenBank/DDBJ databases">
        <authorList>
            <person name="Varghese N."/>
            <person name="Submissions S."/>
        </authorList>
    </citation>
    <scope>NUCLEOTIDE SEQUENCE [LARGE SCALE GENOMIC DNA]</scope>
    <source>
        <strain evidence="3">UM1</strain>
    </source>
</reference>
<keyword evidence="3" id="KW-1185">Reference proteome</keyword>
<name>A0A1N6W956_9GAMM</name>